<keyword evidence="3" id="KW-0285">Flavoprotein</keyword>
<dbReference type="Proteomes" id="UP000680805">
    <property type="component" value="Chromosome"/>
</dbReference>
<evidence type="ECO:0000313" key="9">
    <source>
        <dbReference type="Proteomes" id="UP000680805"/>
    </source>
</evidence>
<comment type="similarity">
    <text evidence="2">Belongs to the FAD-dependent glycerol-3-phosphate dehydrogenase family.</text>
</comment>
<evidence type="ECO:0000256" key="2">
    <source>
        <dbReference type="ARBA" id="ARBA00007330"/>
    </source>
</evidence>
<accession>A0A975NQ97</accession>
<dbReference type="InterPro" id="IPR038299">
    <property type="entry name" value="DAO_C_sf"/>
</dbReference>
<dbReference type="EMBL" id="CP076135">
    <property type="protein sequence ID" value="QWG19267.1"/>
    <property type="molecule type" value="Genomic_DNA"/>
</dbReference>
<evidence type="ECO:0000256" key="4">
    <source>
        <dbReference type="ARBA" id="ARBA00022827"/>
    </source>
</evidence>
<dbReference type="GO" id="GO:0046168">
    <property type="term" value="P:glycerol-3-phosphate catabolic process"/>
    <property type="evidence" value="ECO:0007669"/>
    <property type="project" value="TreeGrafter"/>
</dbReference>
<name>A0A975NQ97_9BRAD</name>
<dbReference type="PRINTS" id="PR01001">
    <property type="entry name" value="FADG3PDH"/>
</dbReference>
<gene>
    <name evidence="8" type="ORF">KMZ68_05220</name>
</gene>
<organism evidence="8 9">
    <name type="scientific">Bradyrhizobium sediminis</name>
    <dbReference type="NCBI Taxonomy" id="2840469"/>
    <lineage>
        <taxon>Bacteria</taxon>
        <taxon>Pseudomonadati</taxon>
        <taxon>Pseudomonadota</taxon>
        <taxon>Alphaproteobacteria</taxon>
        <taxon>Hyphomicrobiales</taxon>
        <taxon>Nitrobacteraceae</taxon>
        <taxon>Bradyrhizobium</taxon>
    </lineage>
</organism>
<dbReference type="GO" id="GO:0004368">
    <property type="term" value="F:glycerol-3-phosphate dehydrogenase (quinone) activity"/>
    <property type="evidence" value="ECO:0007669"/>
    <property type="project" value="UniProtKB-EC"/>
</dbReference>
<dbReference type="SUPFAM" id="SSF51905">
    <property type="entry name" value="FAD/NAD(P)-binding domain"/>
    <property type="match status" value="1"/>
</dbReference>
<protein>
    <submittedName>
        <fullName evidence="8">Glycerol-3-phosphate dehydrogenase</fullName>
        <ecNumber evidence="8">1.1.5.3</ecNumber>
    </submittedName>
</protein>
<dbReference type="InterPro" id="IPR036188">
    <property type="entry name" value="FAD/NAD-bd_sf"/>
</dbReference>
<dbReference type="Gene3D" id="6.10.250.1890">
    <property type="match status" value="1"/>
</dbReference>
<sequence>MADYDLAVIGGGLNGVSIARDAAGRGLRVILLEQGDLGAGASQASPRLIHGDLSVLERRAFFRVRAALKERDTWLRTAPHLVRPTRFVIPAHSDGRQPWVLRAWLLLYDRLASRPRLPASATIDITHHPYGNALQRPIGTAFEYSDCMVDDSRLVVLNAVDAAERGAVIRTGARCVRADRLDIWRLAVIDRGHRQVITARALVNAAGAWTASVAETVLRMPPPRVGTVQISQIVVRRLFDTDNVYVFQNSDRRLIFASPYERDFTLIGTVGHAFRGDPAIVSMAAGDVAYLCDAANRYFRERLELVDVIRTVSGANLVAGPARDGAMAFDRPRGKAPLVTIFGGDVTTSRLRAERAVSKLTPFYPMSPRWTAKTPLPGGDFAWERFDAEVDAAMERWRFLAEPQARRMVAAYGTRLNMVLGDAKERTDLGPAFGPELTAAEVRYLMAKEWARFPDDILWRRSKLGLTMPSADRDALAAFMAAKESCKASCKAS</sequence>
<evidence type="ECO:0000313" key="8">
    <source>
        <dbReference type="EMBL" id="QWG19267.1"/>
    </source>
</evidence>
<dbReference type="NCBIfam" id="NF008899">
    <property type="entry name" value="PRK12266.1"/>
    <property type="match status" value="1"/>
</dbReference>
<dbReference type="RefSeq" id="WP_215614800.1">
    <property type="nucleotide sequence ID" value="NZ_CP076135.1"/>
</dbReference>
<dbReference type="AlphaFoldDB" id="A0A975NQ97"/>
<keyword evidence="4" id="KW-0274">FAD</keyword>
<dbReference type="Pfam" id="PF16901">
    <property type="entry name" value="DAO_C"/>
    <property type="match status" value="1"/>
</dbReference>
<comment type="cofactor">
    <cofactor evidence="1">
        <name>FAD</name>
        <dbReference type="ChEBI" id="CHEBI:57692"/>
    </cofactor>
</comment>
<evidence type="ECO:0000256" key="1">
    <source>
        <dbReference type="ARBA" id="ARBA00001974"/>
    </source>
</evidence>
<dbReference type="KEGG" id="bsei:KMZ68_05220"/>
<evidence type="ECO:0000259" key="7">
    <source>
        <dbReference type="Pfam" id="PF16901"/>
    </source>
</evidence>
<dbReference type="NCBIfam" id="NF009906">
    <property type="entry name" value="PRK13369.1"/>
    <property type="match status" value="1"/>
</dbReference>
<feature type="domain" description="FAD dependent oxidoreductase" evidence="6">
    <location>
        <begin position="5"/>
        <end position="332"/>
    </location>
</feature>
<dbReference type="Gene3D" id="3.30.9.10">
    <property type="entry name" value="D-Amino Acid Oxidase, subunit A, domain 2"/>
    <property type="match status" value="1"/>
</dbReference>
<feature type="domain" description="Alpha-glycerophosphate oxidase C-terminal" evidence="7">
    <location>
        <begin position="371"/>
        <end position="479"/>
    </location>
</feature>
<keyword evidence="5 8" id="KW-0560">Oxidoreductase</keyword>
<dbReference type="InterPro" id="IPR000447">
    <property type="entry name" value="G3P_DH_FAD-dep"/>
</dbReference>
<dbReference type="EC" id="1.1.5.3" evidence="8"/>
<dbReference type="Gene3D" id="3.50.50.60">
    <property type="entry name" value="FAD/NAD(P)-binding domain"/>
    <property type="match status" value="1"/>
</dbReference>
<evidence type="ECO:0000256" key="3">
    <source>
        <dbReference type="ARBA" id="ARBA00022630"/>
    </source>
</evidence>
<dbReference type="Gene3D" id="1.10.8.870">
    <property type="entry name" value="Alpha-glycerophosphate oxidase, cap domain"/>
    <property type="match status" value="1"/>
</dbReference>
<dbReference type="PANTHER" id="PTHR11985:SF15">
    <property type="entry name" value="GLYCEROL-3-PHOSPHATE DEHYDROGENASE, MITOCHONDRIAL"/>
    <property type="match status" value="1"/>
</dbReference>
<evidence type="ECO:0000256" key="5">
    <source>
        <dbReference type="ARBA" id="ARBA00023002"/>
    </source>
</evidence>
<dbReference type="InterPro" id="IPR006076">
    <property type="entry name" value="FAD-dep_OxRdtase"/>
</dbReference>
<reference evidence="8" key="1">
    <citation type="submission" date="2021-06" db="EMBL/GenBank/DDBJ databases">
        <title>Bradyrhizobium sp. S2-11-2 Genome sequencing.</title>
        <authorList>
            <person name="Jin L."/>
        </authorList>
    </citation>
    <scope>NUCLEOTIDE SEQUENCE</scope>
    <source>
        <strain evidence="8">S2-11-2</strain>
    </source>
</reference>
<dbReference type="PANTHER" id="PTHR11985">
    <property type="entry name" value="GLYCEROL-3-PHOSPHATE DEHYDROGENASE"/>
    <property type="match status" value="1"/>
</dbReference>
<dbReference type="InterPro" id="IPR031656">
    <property type="entry name" value="DAO_C"/>
</dbReference>
<proteinExistence type="inferred from homology"/>
<evidence type="ECO:0000259" key="6">
    <source>
        <dbReference type="Pfam" id="PF01266"/>
    </source>
</evidence>
<dbReference type="Pfam" id="PF01266">
    <property type="entry name" value="DAO"/>
    <property type="match status" value="1"/>
</dbReference>